<dbReference type="FunFam" id="3.40.1030.10:FF:000003">
    <property type="entry name" value="Pyrimidine-nucleoside phosphorylase"/>
    <property type="match status" value="1"/>
</dbReference>
<dbReference type="InterPro" id="IPR018090">
    <property type="entry name" value="Pyrmidine_PPas_bac/euk"/>
</dbReference>
<gene>
    <name evidence="7" type="ORF">R5R35_001781</name>
</gene>
<dbReference type="InterPro" id="IPR036320">
    <property type="entry name" value="Glycosyl_Trfase_fam3_N_dom_sf"/>
</dbReference>
<evidence type="ECO:0000256" key="1">
    <source>
        <dbReference type="ARBA" id="ARBA00006915"/>
    </source>
</evidence>
<comment type="subunit">
    <text evidence="2">Homodimer.</text>
</comment>
<dbReference type="PANTHER" id="PTHR10515">
    <property type="entry name" value="THYMIDINE PHOSPHORYLASE"/>
    <property type="match status" value="1"/>
</dbReference>
<evidence type="ECO:0000259" key="6">
    <source>
        <dbReference type="SMART" id="SM00941"/>
    </source>
</evidence>
<dbReference type="InterPro" id="IPR013102">
    <property type="entry name" value="PYNP_C"/>
</dbReference>
<dbReference type="Proteomes" id="UP001378592">
    <property type="component" value="Unassembled WGS sequence"/>
</dbReference>
<dbReference type="Pfam" id="PF02885">
    <property type="entry name" value="Glycos_trans_3N"/>
    <property type="match status" value="1"/>
</dbReference>
<dbReference type="AlphaFoldDB" id="A0AAN9VZI0"/>
<name>A0AAN9VZI0_9ORTH</name>
<dbReference type="InterPro" id="IPR000053">
    <property type="entry name" value="Thymidine/pyrmidine_PPase"/>
</dbReference>
<dbReference type="GO" id="GO:0004645">
    <property type="term" value="F:1,4-alpha-oligoglucan phosphorylase activity"/>
    <property type="evidence" value="ECO:0007669"/>
    <property type="project" value="InterPro"/>
</dbReference>
<dbReference type="InterPro" id="IPR000312">
    <property type="entry name" value="Glycosyl_Trfase_fam3"/>
</dbReference>
<sequence>MSDPKSDDGAAAAGDQTRTSGPSGGRPSSGRSGRTSRPSSSKRKSKKGPPINPDACPEPKAAICDDPEARPPRPPPPRKSSAFIEFIRRITGRRRKIHKICDCKSKTRIGDTLTELYDEDDEIYEMASLHMQELLRKKRDGGELTEDDLYWFAENVAKDRIEECQIGAMLMAMCIVGLSQKETRDLTQGIINSGEVLTWDESWGGAVDKHSTGGVGDKVSLVLAPALASFGLKVPMLSGRGLGHTGGTLDKLESIPGFRVECSLDTLKNALEVAGCFIAGASENIAPADRILYGIRDVTATTDNIPLVVSSIVSKKVASGAKHLVMDIKVGHAAFFKTIEDARTLANEIIRVSREFGVTTRAIISKMENPVGKGIGNSLEVEDAVECMRGNGTHDLVELVAIAGGLILQEKNLVSSLDEGKASIIKSLNDGKALKCFQDMITCQGVDPELAETLCKGYTSKVLRHVPQSQITPMRVASKGTITKIDALELGTAVWRLGAGRVNPDQVIDYRVGIWLTHVVGDQVAVGDVWAEVHHNSPELHPDIQKQIEEAITIEPGKLPVEKSLIIEII</sequence>
<dbReference type="SUPFAM" id="SSF52418">
    <property type="entry name" value="Nucleoside phosphorylase/phosphoribosyltransferase catalytic domain"/>
    <property type="match status" value="1"/>
</dbReference>
<dbReference type="InterPro" id="IPR035902">
    <property type="entry name" value="Nuc_phospho_transferase"/>
</dbReference>
<accession>A0AAN9VZI0</accession>
<comment type="caution">
    <text evidence="7">The sequence shown here is derived from an EMBL/GenBank/DDBJ whole genome shotgun (WGS) entry which is preliminary data.</text>
</comment>
<comment type="similarity">
    <text evidence="1">Belongs to the thymidine/pyrimidine-nucleoside phosphorylase family.</text>
</comment>
<evidence type="ECO:0000313" key="7">
    <source>
        <dbReference type="EMBL" id="KAK7871586.1"/>
    </source>
</evidence>
<dbReference type="NCBIfam" id="NF004490">
    <property type="entry name" value="PRK05820.1"/>
    <property type="match status" value="1"/>
</dbReference>
<dbReference type="GO" id="GO:0016154">
    <property type="term" value="F:pyrimidine-nucleoside phosphorylase activity"/>
    <property type="evidence" value="ECO:0007669"/>
    <property type="project" value="InterPro"/>
</dbReference>
<evidence type="ECO:0000256" key="3">
    <source>
        <dbReference type="ARBA" id="ARBA00022676"/>
    </source>
</evidence>
<dbReference type="SMART" id="SM00941">
    <property type="entry name" value="PYNP_C"/>
    <property type="match status" value="1"/>
</dbReference>
<dbReference type="InterPro" id="IPR017459">
    <property type="entry name" value="Glycosyl_Trfase_fam3_N_dom"/>
</dbReference>
<protein>
    <recommendedName>
        <fullName evidence="6">Pyrimidine nucleoside phosphorylase C-terminal domain-containing protein</fullName>
    </recommendedName>
</protein>
<dbReference type="Gene3D" id="3.40.1030.10">
    <property type="entry name" value="Nucleoside phosphorylase/phosphoribosyltransferase catalytic domain"/>
    <property type="match status" value="1"/>
</dbReference>
<dbReference type="InterPro" id="IPR036566">
    <property type="entry name" value="PYNP-like_C_sf"/>
</dbReference>
<dbReference type="PROSITE" id="PS00647">
    <property type="entry name" value="THYMID_PHOSPHORYLASE"/>
    <property type="match status" value="1"/>
</dbReference>
<feature type="domain" description="Pyrimidine nucleoside phosphorylase C-terminal" evidence="6">
    <location>
        <begin position="481"/>
        <end position="555"/>
    </location>
</feature>
<dbReference type="GO" id="GO:0006213">
    <property type="term" value="P:pyrimidine nucleoside metabolic process"/>
    <property type="evidence" value="ECO:0007669"/>
    <property type="project" value="InterPro"/>
</dbReference>
<evidence type="ECO:0000256" key="2">
    <source>
        <dbReference type="ARBA" id="ARBA00011738"/>
    </source>
</evidence>
<evidence type="ECO:0000256" key="4">
    <source>
        <dbReference type="ARBA" id="ARBA00022679"/>
    </source>
</evidence>
<dbReference type="SUPFAM" id="SSF54680">
    <property type="entry name" value="Pyrimidine nucleoside phosphorylase C-terminal domain"/>
    <property type="match status" value="1"/>
</dbReference>
<feature type="region of interest" description="Disordered" evidence="5">
    <location>
        <begin position="1"/>
        <end position="81"/>
    </location>
</feature>
<keyword evidence="3" id="KW-0328">Glycosyltransferase</keyword>
<dbReference type="NCBIfam" id="TIGR02644">
    <property type="entry name" value="Y_phosphoryl"/>
    <property type="match status" value="1"/>
</dbReference>
<reference evidence="7 8" key="1">
    <citation type="submission" date="2024-03" db="EMBL/GenBank/DDBJ databases">
        <title>The genome assembly and annotation of the cricket Gryllus longicercus Weissman &amp; Gray.</title>
        <authorList>
            <person name="Szrajer S."/>
            <person name="Gray D."/>
            <person name="Ylla G."/>
        </authorList>
    </citation>
    <scope>NUCLEOTIDE SEQUENCE [LARGE SCALE GENOMIC DNA]</scope>
    <source>
        <strain evidence="7">DAG 2021-001</strain>
        <tissue evidence="7">Whole body minus gut</tissue>
    </source>
</reference>
<proteinExistence type="inferred from homology"/>
<dbReference type="Gene3D" id="3.90.1170.30">
    <property type="entry name" value="Pyrimidine nucleoside phosphorylase-like, C-terminal domain"/>
    <property type="match status" value="1"/>
</dbReference>
<dbReference type="Pfam" id="PF00591">
    <property type="entry name" value="Glycos_transf_3"/>
    <property type="match status" value="1"/>
</dbReference>
<evidence type="ECO:0000256" key="5">
    <source>
        <dbReference type="SAM" id="MobiDB-lite"/>
    </source>
</evidence>
<dbReference type="Gene3D" id="1.20.970.10">
    <property type="entry name" value="Transferase, Pyrimidine Nucleoside Phosphorylase, Chain C"/>
    <property type="match status" value="1"/>
</dbReference>
<dbReference type="PANTHER" id="PTHR10515:SF0">
    <property type="entry name" value="THYMIDINE PHOSPHORYLASE"/>
    <property type="match status" value="1"/>
</dbReference>
<feature type="compositionally biased region" description="Low complexity" evidence="5">
    <location>
        <begin position="17"/>
        <end position="39"/>
    </location>
</feature>
<evidence type="ECO:0000313" key="8">
    <source>
        <dbReference type="Proteomes" id="UP001378592"/>
    </source>
</evidence>
<dbReference type="GO" id="GO:0006206">
    <property type="term" value="P:pyrimidine nucleobase metabolic process"/>
    <property type="evidence" value="ECO:0007669"/>
    <property type="project" value="InterPro"/>
</dbReference>
<keyword evidence="8" id="KW-1185">Reference proteome</keyword>
<dbReference type="GO" id="GO:0005829">
    <property type="term" value="C:cytosol"/>
    <property type="evidence" value="ECO:0007669"/>
    <property type="project" value="TreeGrafter"/>
</dbReference>
<dbReference type="EMBL" id="JAZDUA010000036">
    <property type="protein sequence ID" value="KAK7871586.1"/>
    <property type="molecule type" value="Genomic_DNA"/>
</dbReference>
<dbReference type="InterPro" id="IPR017872">
    <property type="entry name" value="Pyrmidine_PPase_CS"/>
</dbReference>
<organism evidence="7 8">
    <name type="scientific">Gryllus longicercus</name>
    <dbReference type="NCBI Taxonomy" id="2509291"/>
    <lineage>
        <taxon>Eukaryota</taxon>
        <taxon>Metazoa</taxon>
        <taxon>Ecdysozoa</taxon>
        <taxon>Arthropoda</taxon>
        <taxon>Hexapoda</taxon>
        <taxon>Insecta</taxon>
        <taxon>Pterygota</taxon>
        <taxon>Neoptera</taxon>
        <taxon>Polyneoptera</taxon>
        <taxon>Orthoptera</taxon>
        <taxon>Ensifera</taxon>
        <taxon>Gryllidea</taxon>
        <taxon>Grylloidea</taxon>
        <taxon>Gryllidae</taxon>
        <taxon>Gryllinae</taxon>
        <taxon>Gryllus</taxon>
    </lineage>
</organism>
<keyword evidence="4" id="KW-0808">Transferase</keyword>
<dbReference type="SUPFAM" id="SSF47648">
    <property type="entry name" value="Nucleoside phosphorylase/phosphoribosyltransferase N-terminal domain"/>
    <property type="match status" value="1"/>
</dbReference>
<dbReference type="Pfam" id="PF07831">
    <property type="entry name" value="PYNP_C"/>
    <property type="match status" value="1"/>
</dbReference>